<protein>
    <submittedName>
        <fullName evidence="3">Uncharacterized protein</fullName>
    </submittedName>
</protein>
<feature type="compositionally biased region" description="Basic and acidic residues" evidence="2">
    <location>
        <begin position="188"/>
        <end position="197"/>
    </location>
</feature>
<feature type="compositionally biased region" description="Basic residues" evidence="2">
    <location>
        <begin position="293"/>
        <end position="313"/>
    </location>
</feature>
<sequence>MASTPASILANALSSLTKAANLAFSQIEEQAKSDVADARRDRDEAMKALHEIQLQEREWHRRVDGWKTSLDRSDTTIQHQSEMITRLKEEAHQSRREMQDWKEQYLRVEQERSRLLERIDGLVTQNAGGDDFASRFPSRKIVADAGDPSTSAAAPKTSRVIASSSRLSEKPIAGSQSPRKSKPATKKPNPERARTETLPRPNGAPRNAKNKSATEVPEDSYTIIRAPPSRPSSAPRQSISQRELQSVQPRQTIVRRVHAVLEVPVKEESDNEGDNALSDNAQSEGSDFEPPPKRRTSTSKGTAKTRVRRRSSVKGKQVARSEIEAMDEDEEHWEELPMSKSPHSRLHVEDDDSDDDELAIGAESDHHELYGTRPVVVTAEVNGSQRNKTTSRQAGVSKKRKLDNEGVGTPRGPAKKVARKKQ</sequence>
<feature type="coiled-coil region" evidence="1">
    <location>
        <begin position="28"/>
        <end position="118"/>
    </location>
</feature>
<accession>A0AAD5YE78</accession>
<dbReference type="AlphaFoldDB" id="A0AAD5YE78"/>
<comment type="caution">
    <text evidence="3">The sequence shown here is derived from an EMBL/GenBank/DDBJ whole genome shotgun (WGS) entry which is preliminary data.</text>
</comment>
<dbReference type="Proteomes" id="UP001212997">
    <property type="component" value="Unassembled WGS sequence"/>
</dbReference>
<evidence type="ECO:0000256" key="1">
    <source>
        <dbReference type="SAM" id="Coils"/>
    </source>
</evidence>
<feature type="region of interest" description="Disordered" evidence="2">
    <location>
        <begin position="143"/>
        <end position="422"/>
    </location>
</feature>
<feature type="compositionally biased region" description="Acidic residues" evidence="2">
    <location>
        <begin position="349"/>
        <end position="358"/>
    </location>
</feature>
<dbReference type="EMBL" id="JANAWD010000159">
    <property type="protein sequence ID" value="KAJ3485258.1"/>
    <property type="molecule type" value="Genomic_DNA"/>
</dbReference>
<feature type="compositionally biased region" description="Acidic residues" evidence="2">
    <location>
        <begin position="324"/>
        <end position="333"/>
    </location>
</feature>
<evidence type="ECO:0000313" key="4">
    <source>
        <dbReference type="Proteomes" id="UP001212997"/>
    </source>
</evidence>
<evidence type="ECO:0000256" key="2">
    <source>
        <dbReference type="SAM" id="MobiDB-lite"/>
    </source>
</evidence>
<organism evidence="3 4">
    <name type="scientific">Meripilus lineatus</name>
    <dbReference type="NCBI Taxonomy" id="2056292"/>
    <lineage>
        <taxon>Eukaryota</taxon>
        <taxon>Fungi</taxon>
        <taxon>Dikarya</taxon>
        <taxon>Basidiomycota</taxon>
        <taxon>Agaricomycotina</taxon>
        <taxon>Agaricomycetes</taxon>
        <taxon>Polyporales</taxon>
        <taxon>Meripilaceae</taxon>
        <taxon>Meripilus</taxon>
    </lineage>
</organism>
<keyword evidence="4" id="KW-1185">Reference proteome</keyword>
<reference evidence="3" key="1">
    <citation type="submission" date="2022-07" db="EMBL/GenBank/DDBJ databases">
        <title>Genome Sequence of Physisporinus lineatus.</title>
        <authorList>
            <person name="Buettner E."/>
        </authorList>
    </citation>
    <scope>NUCLEOTIDE SEQUENCE</scope>
    <source>
        <strain evidence="3">VT162</strain>
    </source>
</reference>
<proteinExistence type="predicted"/>
<name>A0AAD5YE78_9APHY</name>
<evidence type="ECO:0000313" key="3">
    <source>
        <dbReference type="EMBL" id="KAJ3485258.1"/>
    </source>
</evidence>
<feature type="compositionally biased region" description="Basic residues" evidence="2">
    <location>
        <begin position="413"/>
        <end position="422"/>
    </location>
</feature>
<feature type="compositionally biased region" description="Low complexity" evidence="2">
    <location>
        <begin position="223"/>
        <end position="242"/>
    </location>
</feature>
<gene>
    <name evidence="3" type="ORF">NLI96_g5091</name>
</gene>
<keyword evidence="1" id="KW-0175">Coiled coil</keyword>
<feature type="compositionally biased region" description="Polar residues" evidence="2">
    <location>
        <begin position="381"/>
        <end position="394"/>
    </location>
</feature>